<name>A0A2J6QV37_HYAVF</name>
<keyword evidence="1" id="KW-0472">Membrane</keyword>
<dbReference type="AlphaFoldDB" id="A0A2J6QV37"/>
<protein>
    <recommendedName>
        <fullName evidence="2">DUF7702 domain-containing protein</fullName>
    </recommendedName>
</protein>
<proteinExistence type="predicted"/>
<accession>A0A2J6QV37</accession>
<feature type="transmembrane region" description="Helical" evidence="1">
    <location>
        <begin position="176"/>
        <end position="196"/>
    </location>
</feature>
<evidence type="ECO:0000256" key="1">
    <source>
        <dbReference type="SAM" id="Phobius"/>
    </source>
</evidence>
<feature type="transmembrane region" description="Helical" evidence="1">
    <location>
        <begin position="145"/>
        <end position="164"/>
    </location>
</feature>
<feature type="transmembrane region" description="Helical" evidence="1">
    <location>
        <begin position="15"/>
        <end position="33"/>
    </location>
</feature>
<sequence length="269" mass="29764">MLDKPGIFTYRDGVAIIQLIAFATSLAFAFVLCWRHGFQRSEGWVILLTFSTLRILGASFQLASITHPTDSVYGGALICQGIGLAPLTLLNLGLFVRVFVDAIHQKLFSLISLVAIAGIVLAIYGGTNSANSPTLATNDLLKVSVLLFAACYLSFMGLFLIFMQRWHDIPQGEQKLLLCFAVCVPFMVVRFLYSILGTWVQNLRPQFSVLTGDVTTFLFMAVIEEIFVVAVFVFTGMRLDRLPPDLRNGAKVDDSREAVRLRSGEEERG</sequence>
<dbReference type="OrthoDB" id="2560628at2759"/>
<feature type="transmembrane region" description="Helical" evidence="1">
    <location>
        <begin position="72"/>
        <end position="95"/>
    </location>
</feature>
<feature type="domain" description="DUF7702" evidence="2">
    <location>
        <begin position="8"/>
        <end position="241"/>
    </location>
</feature>
<dbReference type="PANTHER" id="PTHR42109">
    <property type="entry name" value="UNPLACED GENOMIC SCAFFOLD UM_SCAF_CONTIG_1.265, WHOLE GENOME SHOTGUN SEQUENCE"/>
    <property type="match status" value="1"/>
</dbReference>
<dbReference type="Pfam" id="PF24800">
    <property type="entry name" value="DUF7702"/>
    <property type="match status" value="1"/>
</dbReference>
<keyword evidence="1" id="KW-0812">Transmembrane</keyword>
<evidence type="ECO:0000313" key="4">
    <source>
        <dbReference type="Proteomes" id="UP000235786"/>
    </source>
</evidence>
<keyword evidence="1" id="KW-1133">Transmembrane helix</keyword>
<dbReference type="EMBL" id="KZ613969">
    <property type="protein sequence ID" value="PMD30118.1"/>
    <property type="molecule type" value="Genomic_DNA"/>
</dbReference>
<evidence type="ECO:0000313" key="3">
    <source>
        <dbReference type="EMBL" id="PMD30118.1"/>
    </source>
</evidence>
<dbReference type="PANTHER" id="PTHR42109:SF2">
    <property type="entry name" value="INTEGRAL MEMBRANE PROTEIN"/>
    <property type="match status" value="1"/>
</dbReference>
<gene>
    <name evidence="3" type="ORF">L207DRAFT_641962</name>
</gene>
<dbReference type="Proteomes" id="UP000235786">
    <property type="component" value="Unassembled WGS sequence"/>
</dbReference>
<organism evidence="3 4">
    <name type="scientific">Hyaloscypha variabilis (strain UAMH 11265 / GT02V1 / F)</name>
    <name type="common">Meliniomyces variabilis</name>
    <dbReference type="NCBI Taxonomy" id="1149755"/>
    <lineage>
        <taxon>Eukaryota</taxon>
        <taxon>Fungi</taxon>
        <taxon>Dikarya</taxon>
        <taxon>Ascomycota</taxon>
        <taxon>Pezizomycotina</taxon>
        <taxon>Leotiomycetes</taxon>
        <taxon>Helotiales</taxon>
        <taxon>Hyaloscyphaceae</taxon>
        <taxon>Hyaloscypha</taxon>
        <taxon>Hyaloscypha variabilis</taxon>
    </lineage>
</organism>
<feature type="transmembrane region" description="Helical" evidence="1">
    <location>
        <begin position="45"/>
        <end position="66"/>
    </location>
</feature>
<dbReference type="InterPro" id="IPR056119">
    <property type="entry name" value="DUF7702"/>
</dbReference>
<reference evidence="3 4" key="1">
    <citation type="submission" date="2016-04" db="EMBL/GenBank/DDBJ databases">
        <title>A degradative enzymes factory behind the ericoid mycorrhizal symbiosis.</title>
        <authorList>
            <consortium name="DOE Joint Genome Institute"/>
            <person name="Martino E."/>
            <person name="Morin E."/>
            <person name="Grelet G."/>
            <person name="Kuo A."/>
            <person name="Kohler A."/>
            <person name="Daghino S."/>
            <person name="Barry K."/>
            <person name="Choi C."/>
            <person name="Cichocki N."/>
            <person name="Clum A."/>
            <person name="Copeland A."/>
            <person name="Hainaut M."/>
            <person name="Haridas S."/>
            <person name="Labutti K."/>
            <person name="Lindquist E."/>
            <person name="Lipzen A."/>
            <person name="Khouja H.-R."/>
            <person name="Murat C."/>
            <person name="Ohm R."/>
            <person name="Olson A."/>
            <person name="Spatafora J."/>
            <person name="Veneault-Fourrey C."/>
            <person name="Henrissat B."/>
            <person name="Grigoriev I."/>
            <person name="Martin F."/>
            <person name="Perotto S."/>
        </authorList>
    </citation>
    <scope>NUCLEOTIDE SEQUENCE [LARGE SCALE GENOMIC DNA]</scope>
    <source>
        <strain evidence="3 4">F</strain>
    </source>
</reference>
<dbReference type="STRING" id="1149755.A0A2J6QV37"/>
<evidence type="ECO:0000259" key="2">
    <source>
        <dbReference type="Pfam" id="PF24800"/>
    </source>
</evidence>
<feature type="transmembrane region" description="Helical" evidence="1">
    <location>
        <begin position="216"/>
        <end position="237"/>
    </location>
</feature>
<keyword evidence="4" id="KW-1185">Reference proteome</keyword>
<feature type="transmembrane region" description="Helical" evidence="1">
    <location>
        <begin position="107"/>
        <end position="125"/>
    </location>
</feature>